<dbReference type="RefSeq" id="WP_099623708.1">
    <property type="nucleotide sequence ID" value="NZ_CP024201.1"/>
</dbReference>
<evidence type="ECO:0000256" key="1">
    <source>
        <dbReference type="PIRNR" id="PIRNR000897"/>
    </source>
</evidence>
<dbReference type="AlphaFoldDB" id="A0A2D2B2I7"/>
<dbReference type="EC" id="3.1.3.2" evidence="1"/>
<feature type="signal peptide" evidence="2">
    <location>
        <begin position="1"/>
        <end position="25"/>
    </location>
</feature>
<evidence type="ECO:0000256" key="2">
    <source>
        <dbReference type="SAM" id="SignalP"/>
    </source>
</evidence>
<proteinExistence type="inferred from homology"/>
<keyword evidence="5" id="KW-1185">Reference proteome</keyword>
<gene>
    <name evidence="4" type="ORF">CSW64_19755</name>
</gene>
<evidence type="ECO:0000313" key="5">
    <source>
        <dbReference type="Proteomes" id="UP000228945"/>
    </source>
</evidence>
<dbReference type="Gene3D" id="1.20.144.10">
    <property type="entry name" value="Phosphatidic acid phosphatase type 2/haloperoxidase"/>
    <property type="match status" value="1"/>
</dbReference>
<keyword evidence="2" id="KW-0732">Signal</keyword>
<dbReference type="OrthoDB" id="9805301at2"/>
<dbReference type="Pfam" id="PF01569">
    <property type="entry name" value="PAP2"/>
    <property type="match status" value="1"/>
</dbReference>
<feature type="domain" description="Phosphatidic acid phosphatase type 2/haloperoxidase" evidence="3">
    <location>
        <begin position="125"/>
        <end position="236"/>
    </location>
</feature>
<dbReference type="PIRSF" id="PIRSF000897">
    <property type="entry name" value="Acid_Ptase_ClsA"/>
    <property type="match status" value="1"/>
</dbReference>
<dbReference type="InterPro" id="IPR001011">
    <property type="entry name" value="Acid_Pase_classA_bac"/>
</dbReference>
<name>A0A2D2B2I7_9CAUL</name>
<dbReference type="CDD" id="cd03397">
    <property type="entry name" value="PAP2_acid_phosphatase"/>
    <property type="match status" value="1"/>
</dbReference>
<evidence type="ECO:0000313" key="4">
    <source>
        <dbReference type="EMBL" id="ATQ44460.1"/>
    </source>
</evidence>
<keyword evidence="1" id="KW-0378">Hydrolase</keyword>
<sequence>MIRTKTIVILGLAALAAGCAATSRSAPTAAEARPVKELRPGILEGYLPLGGAPSSLAIVPPPPTAGSTAQARDDEAAKAAVAQIGGPRWKQAAEDAVLKFPEAAGTFSCAIGAPVSKTETPRLYMLLHRTLTDVGFSTYPTKTKYQRPRPFMVNGAPTCSPGDEPDLRKDGSYPSGHSAIGWGWALILAEAAPDRAAEILARGRAFGQSRVACNVHWLSDTEEGRVMAAATVARLHADATFEADLAAARSEIAAARAKGLAPSRDCAKEAAQLAGQ</sequence>
<dbReference type="PRINTS" id="PR00483">
    <property type="entry name" value="BACPHPHTASE"/>
</dbReference>
<dbReference type="GO" id="GO:0003993">
    <property type="term" value="F:acid phosphatase activity"/>
    <property type="evidence" value="ECO:0007669"/>
    <property type="project" value="UniProtKB-EC"/>
</dbReference>
<dbReference type="SMART" id="SM00014">
    <property type="entry name" value="acidPPc"/>
    <property type="match status" value="1"/>
</dbReference>
<protein>
    <recommendedName>
        <fullName evidence="1">Acid phosphatase</fullName>
        <ecNumber evidence="1">3.1.3.2</ecNumber>
    </recommendedName>
</protein>
<dbReference type="Proteomes" id="UP000228945">
    <property type="component" value="Chromosome"/>
</dbReference>
<dbReference type="SUPFAM" id="SSF48317">
    <property type="entry name" value="Acid phosphatase/Vanadium-dependent haloperoxidase"/>
    <property type="match status" value="1"/>
</dbReference>
<reference evidence="4 5" key="1">
    <citation type="submission" date="2017-10" db="EMBL/GenBank/DDBJ databases">
        <title>Genome sequence of Caulobacter mirabilis FWC38.</title>
        <authorList>
            <person name="Fiebig A."/>
            <person name="Crosson S."/>
        </authorList>
    </citation>
    <scope>NUCLEOTIDE SEQUENCE [LARGE SCALE GENOMIC DNA]</scope>
    <source>
        <strain evidence="4 5">FWC 38</strain>
    </source>
</reference>
<comment type="catalytic activity">
    <reaction evidence="1">
        <text>a phosphate monoester + H2O = an alcohol + phosphate</text>
        <dbReference type="Rhea" id="RHEA:15017"/>
        <dbReference type="ChEBI" id="CHEBI:15377"/>
        <dbReference type="ChEBI" id="CHEBI:30879"/>
        <dbReference type="ChEBI" id="CHEBI:43474"/>
        <dbReference type="ChEBI" id="CHEBI:67140"/>
        <dbReference type="EC" id="3.1.3.2"/>
    </reaction>
</comment>
<dbReference type="PROSITE" id="PS51257">
    <property type="entry name" value="PROKAR_LIPOPROTEIN"/>
    <property type="match status" value="1"/>
</dbReference>
<accession>A0A2D2B2I7</accession>
<dbReference type="InterPro" id="IPR000326">
    <property type="entry name" value="PAP2/HPO"/>
</dbReference>
<evidence type="ECO:0000259" key="3">
    <source>
        <dbReference type="SMART" id="SM00014"/>
    </source>
</evidence>
<dbReference type="InterPro" id="IPR036938">
    <property type="entry name" value="PAP2/HPO_sf"/>
</dbReference>
<comment type="similarity">
    <text evidence="1">Belongs to the class A bacterial acid phosphatase family.</text>
</comment>
<dbReference type="EMBL" id="CP024201">
    <property type="protein sequence ID" value="ATQ44460.1"/>
    <property type="molecule type" value="Genomic_DNA"/>
</dbReference>
<dbReference type="KEGG" id="cmb:CSW64_19755"/>
<organism evidence="4 5">
    <name type="scientific">Caulobacter mirabilis</name>
    <dbReference type="NCBI Taxonomy" id="69666"/>
    <lineage>
        <taxon>Bacteria</taxon>
        <taxon>Pseudomonadati</taxon>
        <taxon>Pseudomonadota</taxon>
        <taxon>Alphaproteobacteria</taxon>
        <taxon>Caulobacterales</taxon>
        <taxon>Caulobacteraceae</taxon>
        <taxon>Caulobacter</taxon>
    </lineage>
</organism>
<dbReference type="GO" id="GO:0030288">
    <property type="term" value="C:outer membrane-bounded periplasmic space"/>
    <property type="evidence" value="ECO:0007669"/>
    <property type="project" value="InterPro"/>
</dbReference>
<feature type="chain" id="PRO_5013924675" description="Acid phosphatase" evidence="2">
    <location>
        <begin position="26"/>
        <end position="276"/>
    </location>
</feature>